<feature type="transmembrane region" description="Helical" evidence="10">
    <location>
        <begin position="98"/>
        <end position="118"/>
    </location>
</feature>
<comment type="similarity">
    <text evidence="3">Belongs to the IUNH family.</text>
</comment>
<comment type="subcellular location">
    <subcellularLocation>
        <location evidence="1">Membrane</location>
        <topology evidence="1">Multi-pass membrane protein</topology>
    </subcellularLocation>
</comment>
<dbReference type="Gene3D" id="3.90.245.10">
    <property type="entry name" value="Ribonucleoside hydrolase-like"/>
    <property type="match status" value="1"/>
</dbReference>
<feature type="transmembrane region" description="Helical" evidence="10">
    <location>
        <begin position="213"/>
        <end position="233"/>
    </location>
</feature>
<sequence>MAQIRGTAGYHLGNQSPFGGPSRPEATNDPSPLDAIREQTSKIEDWLDTLSDPVKPYLPAIGRFLIVVTFLEDALRIITQWSDQLTYLHDYRRIPTGITHLFLLANVIAMTISSLLIIARKYSEYAVMGLLGVVITQALGYGLIFDLNFFLRNLSVMGGLLMVLSDSWVRKRFAPAGLPQIAEKDRKMYFQLAGRVLLIFLFVGFVFSGEWSLGRILVSGLGAVACVMVVVGFKAKWSAIMLVVILSIFNVLVNNFWTLHPHHPHKDFAKYDFFQILSIVGGLLLLVNMGPGQFSVDEKKKGVDDILALLLAFSANPEELEVLLISLTFGNVDVQNCLRNAVSLFHHIEKEQEWRGKNGKPEGFETLRSTKPIVAVGAEEPLADQLMMADYFHGYGSDLRQHPHLTPAESWKSLFDIAVSSGDDDEAEAAREIQASKAPFTPSQLPAHEEMLRLLRENEPDTITIIAIGPMTNLALAAAADPETFLRAKEVVVMGGAIEHTGNVEQTPPPIHPPPLPPGIHIPPFNLIKAPDTPLRRSLNLRNQMTPVAEFNTYADSIAAARVYALTSPNPKTTMPPVPPAPPGKQSTEPPPPFLKAYPEKLSRRLKVKLFPLDITERHVLTRGTFNSIVGPQLSAGSPLAEWMTAFLGSTFAKMESLTPGVSGDVVGLALHDPLCIWYALLPSSPQWTLSPHSPEDIRVETSGQWTRGMCVVDRRNRKKRLDDDGEGGQVPSDTGNWLGVRSGNRVDRVVGTPGEERFGGELLGRVFG</sequence>
<dbReference type="EMBL" id="JAPDRL010000012">
    <property type="protein sequence ID" value="KAJ9667555.1"/>
    <property type="molecule type" value="Genomic_DNA"/>
</dbReference>
<dbReference type="PROSITE" id="PS01339">
    <property type="entry name" value="SURF4"/>
    <property type="match status" value="1"/>
</dbReference>
<feature type="transmembrane region" description="Helical" evidence="10">
    <location>
        <begin position="240"/>
        <end position="259"/>
    </location>
</feature>
<keyword evidence="8" id="KW-0326">Glycosidase</keyword>
<keyword evidence="6 10" id="KW-1133">Transmembrane helix</keyword>
<dbReference type="InterPro" id="IPR001910">
    <property type="entry name" value="Inosine/uridine_hydrolase_dom"/>
</dbReference>
<keyword evidence="4 10" id="KW-0812">Transmembrane</keyword>
<reference evidence="12" key="1">
    <citation type="submission" date="2022-10" db="EMBL/GenBank/DDBJ databases">
        <title>Culturing micro-colonial fungi from biological soil crusts in the Mojave desert and describing Neophaeococcomyces mojavensis, and introducing the new genera and species Taxawa tesnikishii.</title>
        <authorList>
            <person name="Kurbessoian T."/>
            <person name="Stajich J.E."/>
        </authorList>
    </citation>
    <scope>NUCLEOTIDE SEQUENCE</scope>
    <source>
        <strain evidence="12">TK_1</strain>
    </source>
</reference>
<evidence type="ECO:0000259" key="11">
    <source>
        <dbReference type="Pfam" id="PF01156"/>
    </source>
</evidence>
<evidence type="ECO:0000256" key="2">
    <source>
        <dbReference type="ARBA" id="ARBA00006945"/>
    </source>
</evidence>
<accession>A0ABQ9P1W0</accession>
<dbReference type="Proteomes" id="UP001172684">
    <property type="component" value="Unassembled WGS sequence"/>
</dbReference>
<keyword evidence="13" id="KW-1185">Reference proteome</keyword>
<evidence type="ECO:0000256" key="9">
    <source>
        <dbReference type="SAM" id="MobiDB-lite"/>
    </source>
</evidence>
<comment type="caution">
    <text evidence="12">The sequence shown here is derived from an EMBL/GenBank/DDBJ whole genome shotgun (WGS) entry which is preliminary data.</text>
</comment>
<name>A0ABQ9P1W0_9PEZI</name>
<feature type="transmembrane region" description="Helical" evidence="10">
    <location>
        <begin position="125"/>
        <end position="144"/>
    </location>
</feature>
<evidence type="ECO:0000256" key="6">
    <source>
        <dbReference type="ARBA" id="ARBA00022989"/>
    </source>
</evidence>
<dbReference type="PANTHER" id="PTHR12304:SF56">
    <property type="entry name" value="HYDROLASE, PUTATIVE (AFU_ORTHOLOGUE AFUA_1G11790)-RELATED"/>
    <property type="match status" value="1"/>
</dbReference>
<keyword evidence="7 10" id="KW-0472">Membrane</keyword>
<keyword evidence="5" id="KW-0378">Hydrolase</keyword>
<dbReference type="PANTHER" id="PTHR12304">
    <property type="entry name" value="INOSINE-URIDINE PREFERRING NUCLEOSIDE HYDROLASE"/>
    <property type="match status" value="1"/>
</dbReference>
<proteinExistence type="inferred from homology"/>
<feature type="region of interest" description="Disordered" evidence="9">
    <location>
        <begin position="569"/>
        <end position="591"/>
    </location>
</feature>
<feature type="domain" description="Inosine/uridine-preferring nucleoside hydrolase" evidence="11">
    <location>
        <begin position="302"/>
        <end position="720"/>
    </location>
</feature>
<feature type="transmembrane region" description="Helical" evidence="10">
    <location>
        <begin position="271"/>
        <end position="291"/>
    </location>
</feature>
<feature type="compositionally biased region" description="Pro residues" evidence="9">
    <location>
        <begin position="574"/>
        <end position="591"/>
    </location>
</feature>
<organism evidence="12 13">
    <name type="scientific">Coniosporium apollinis</name>
    <dbReference type="NCBI Taxonomy" id="61459"/>
    <lineage>
        <taxon>Eukaryota</taxon>
        <taxon>Fungi</taxon>
        <taxon>Dikarya</taxon>
        <taxon>Ascomycota</taxon>
        <taxon>Pezizomycotina</taxon>
        <taxon>Dothideomycetes</taxon>
        <taxon>Dothideomycetes incertae sedis</taxon>
        <taxon>Coniosporium</taxon>
    </lineage>
</organism>
<evidence type="ECO:0000256" key="8">
    <source>
        <dbReference type="ARBA" id="ARBA00023295"/>
    </source>
</evidence>
<evidence type="ECO:0000256" key="1">
    <source>
        <dbReference type="ARBA" id="ARBA00004141"/>
    </source>
</evidence>
<evidence type="ECO:0000313" key="13">
    <source>
        <dbReference type="Proteomes" id="UP001172684"/>
    </source>
</evidence>
<dbReference type="SUPFAM" id="SSF53590">
    <property type="entry name" value="Nucleoside hydrolase"/>
    <property type="match status" value="1"/>
</dbReference>
<feature type="region of interest" description="Disordered" evidence="9">
    <location>
        <begin position="1"/>
        <end position="33"/>
    </location>
</feature>
<comment type="similarity">
    <text evidence="2">Belongs to the SURF4 family.</text>
</comment>
<dbReference type="InterPro" id="IPR036452">
    <property type="entry name" value="Ribo_hydro-like"/>
</dbReference>
<evidence type="ECO:0000256" key="4">
    <source>
        <dbReference type="ARBA" id="ARBA00022692"/>
    </source>
</evidence>
<evidence type="ECO:0000256" key="7">
    <source>
        <dbReference type="ARBA" id="ARBA00023136"/>
    </source>
</evidence>
<dbReference type="InterPro" id="IPR002995">
    <property type="entry name" value="Surf4"/>
</dbReference>
<evidence type="ECO:0000256" key="3">
    <source>
        <dbReference type="ARBA" id="ARBA00009176"/>
    </source>
</evidence>
<dbReference type="InterPro" id="IPR023186">
    <property type="entry name" value="IUNH"/>
</dbReference>
<feature type="transmembrane region" description="Helical" evidence="10">
    <location>
        <begin position="189"/>
        <end position="207"/>
    </location>
</feature>
<evidence type="ECO:0000256" key="10">
    <source>
        <dbReference type="SAM" id="Phobius"/>
    </source>
</evidence>
<evidence type="ECO:0000256" key="5">
    <source>
        <dbReference type="ARBA" id="ARBA00022801"/>
    </source>
</evidence>
<gene>
    <name evidence="12" type="ORF">H2201_002424</name>
</gene>
<dbReference type="Pfam" id="PF02077">
    <property type="entry name" value="SURF4"/>
    <property type="match status" value="1"/>
</dbReference>
<protein>
    <recommendedName>
        <fullName evidence="11">Inosine/uridine-preferring nucleoside hydrolase domain-containing protein</fullName>
    </recommendedName>
</protein>
<dbReference type="Pfam" id="PF01156">
    <property type="entry name" value="IU_nuc_hydro"/>
    <property type="match status" value="1"/>
</dbReference>
<evidence type="ECO:0000313" key="12">
    <source>
        <dbReference type="EMBL" id="KAJ9667555.1"/>
    </source>
</evidence>